<keyword evidence="3" id="KW-1185">Reference proteome</keyword>
<name>A0ABD2A5U2_VESSQ</name>
<evidence type="ECO:0000313" key="2">
    <source>
        <dbReference type="EMBL" id="KAL2716009.1"/>
    </source>
</evidence>
<dbReference type="Gene3D" id="3.50.50.60">
    <property type="entry name" value="FAD/NAD(P)-binding domain"/>
    <property type="match status" value="1"/>
</dbReference>
<organism evidence="2 3">
    <name type="scientific">Vespula squamosa</name>
    <name type="common">Southern yellow jacket</name>
    <name type="synonym">Wasp</name>
    <dbReference type="NCBI Taxonomy" id="30214"/>
    <lineage>
        <taxon>Eukaryota</taxon>
        <taxon>Metazoa</taxon>
        <taxon>Ecdysozoa</taxon>
        <taxon>Arthropoda</taxon>
        <taxon>Hexapoda</taxon>
        <taxon>Insecta</taxon>
        <taxon>Pterygota</taxon>
        <taxon>Neoptera</taxon>
        <taxon>Endopterygota</taxon>
        <taxon>Hymenoptera</taxon>
        <taxon>Apocrita</taxon>
        <taxon>Aculeata</taxon>
        <taxon>Vespoidea</taxon>
        <taxon>Vespidae</taxon>
        <taxon>Vespinae</taxon>
        <taxon>Vespula</taxon>
    </lineage>
</organism>
<comment type="caution">
    <text evidence="2">The sequence shown here is derived from an EMBL/GenBank/DDBJ whole genome shotgun (WGS) entry which is preliminary data.</text>
</comment>
<accession>A0ABD2A5U2</accession>
<dbReference type="InterPro" id="IPR036188">
    <property type="entry name" value="FAD/NAD-bd_sf"/>
</dbReference>
<evidence type="ECO:0000256" key="1">
    <source>
        <dbReference type="ARBA" id="ARBA00010790"/>
    </source>
</evidence>
<gene>
    <name evidence="2" type="ORF">V1478_013685</name>
</gene>
<reference evidence="2 3" key="1">
    <citation type="journal article" date="2024" name="Ann. Entomol. Soc. Am.">
        <title>Genomic analyses of the southern and eastern yellowjacket wasps (Hymenoptera: Vespidae) reveal evolutionary signatures of social life.</title>
        <authorList>
            <person name="Catto M.A."/>
            <person name="Caine P.B."/>
            <person name="Orr S.E."/>
            <person name="Hunt B.G."/>
            <person name="Goodisman M.A.D."/>
        </authorList>
    </citation>
    <scope>NUCLEOTIDE SEQUENCE [LARGE SCALE GENOMIC DNA]</scope>
    <source>
        <strain evidence="2">233</strain>
        <tissue evidence="2">Head and thorax</tissue>
    </source>
</reference>
<sequence length="106" mass="11671">MTIIDGTITTAIQKNIMYLAIAKLMVGGGSAGSVVVNRLTENAEWSVLLLEAGSHETEITDVPSFSLHIQKTKLDWQYRTQAQDSACQAMKDNRCCWPCGKVLLLE</sequence>
<evidence type="ECO:0000313" key="3">
    <source>
        <dbReference type="Proteomes" id="UP001607302"/>
    </source>
</evidence>
<dbReference type="Proteomes" id="UP001607302">
    <property type="component" value="Unassembled WGS sequence"/>
</dbReference>
<dbReference type="AlphaFoldDB" id="A0ABD2A5U2"/>
<dbReference type="InterPro" id="IPR012132">
    <property type="entry name" value="GMC_OxRdtase"/>
</dbReference>
<protein>
    <recommendedName>
        <fullName evidence="4">Glucose-methanol-choline oxidoreductase N-terminal domain-containing protein</fullName>
    </recommendedName>
</protein>
<dbReference type="PANTHER" id="PTHR11552:SF154">
    <property type="entry name" value="FI04917P"/>
    <property type="match status" value="1"/>
</dbReference>
<comment type="similarity">
    <text evidence="1">Belongs to the GMC oxidoreductase family.</text>
</comment>
<dbReference type="SUPFAM" id="SSF51905">
    <property type="entry name" value="FAD/NAD(P)-binding domain"/>
    <property type="match status" value="1"/>
</dbReference>
<evidence type="ECO:0008006" key="4">
    <source>
        <dbReference type="Google" id="ProtNLM"/>
    </source>
</evidence>
<dbReference type="EMBL" id="JAUDFV010000154">
    <property type="protein sequence ID" value="KAL2716009.1"/>
    <property type="molecule type" value="Genomic_DNA"/>
</dbReference>
<proteinExistence type="inferred from homology"/>
<dbReference type="Gene3D" id="3.30.560.10">
    <property type="entry name" value="Glucose Oxidase, domain 3"/>
    <property type="match status" value="1"/>
</dbReference>
<dbReference type="PANTHER" id="PTHR11552">
    <property type="entry name" value="GLUCOSE-METHANOL-CHOLINE GMC OXIDOREDUCTASE"/>
    <property type="match status" value="1"/>
</dbReference>